<dbReference type="AlphaFoldDB" id="A0A1G9ZZH1"/>
<feature type="transmembrane region" description="Helical" evidence="1">
    <location>
        <begin position="84"/>
        <end position="106"/>
    </location>
</feature>
<keyword evidence="1" id="KW-1133">Transmembrane helix</keyword>
<dbReference type="OrthoDB" id="4245093at2"/>
<gene>
    <name evidence="2" type="ORF">SAMN05444921_12314</name>
</gene>
<accession>A0A1G9ZZH1</accession>
<dbReference type="Proteomes" id="UP000199063">
    <property type="component" value="Unassembled WGS sequence"/>
</dbReference>
<dbReference type="EMBL" id="FNHI01000023">
    <property type="protein sequence ID" value="SDN26688.1"/>
    <property type="molecule type" value="Genomic_DNA"/>
</dbReference>
<name>A0A1G9ZZH1_9ACTN</name>
<evidence type="ECO:0008006" key="4">
    <source>
        <dbReference type="Google" id="ProtNLM"/>
    </source>
</evidence>
<feature type="transmembrane region" description="Helical" evidence="1">
    <location>
        <begin position="52"/>
        <end position="72"/>
    </location>
</feature>
<evidence type="ECO:0000313" key="3">
    <source>
        <dbReference type="Proteomes" id="UP000199063"/>
    </source>
</evidence>
<keyword evidence="1" id="KW-0472">Membrane</keyword>
<keyword evidence="1" id="KW-0812">Transmembrane</keyword>
<proteinExistence type="predicted"/>
<evidence type="ECO:0000256" key="1">
    <source>
        <dbReference type="SAM" id="Phobius"/>
    </source>
</evidence>
<feature type="transmembrane region" description="Helical" evidence="1">
    <location>
        <begin position="21"/>
        <end position="46"/>
    </location>
</feature>
<protein>
    <recommendedName>
        <fullName evidence="4">Lysine transporter LysE</fullName>
    </recommendedName>
</protein>
<keyword evidence="3" id="KW-1185">Reference proteome</keyword>
<organism evidence="2 3">
    <name type="scientific">Streptomyces wuyuanensis</name>
    <dbReference type="NCBI Taxonomy" id="1196353"/>
    <lineage>
        <taxon>Bacteria</taxon>
        <taxon>Bacillati</taxon>
        <taxon>Actinomycetota</taxon>
        <taxon>Actinomycetes</taxon>
        <taxon>Kitasatosporales</taxon>
        <taxon>Streptomycetaceae</taxon>
        <taxon>Streptomyces</taxon>
    </lineage>
</organism>
<evidence type="ECO:0000313" key="2">
    <source>
        <dbReference type="EMBL" id="SDN26688.1"/>
    </source>
</evidence>
<reference evidence="3" key="1">
    <citation type="submission" date="2016-10" db="EMBL/GenBank/DDBJ databases">
        <authorList>
            <person name="Varghese N."/>
            <person name="Submissions S."/>
        </authorList>
    </citation>
    <scope>NUCLEOTIDE SEQUENCE [LARGE SCALE GENOMIC DNA]</scope>
    <source>
        <strain evidence="3">CGMCC 4.7042</strain>
    </source>
</reference>
<sequence length="111" mass="11442">MGVRGAAKSVGDFLSETVGEAVAKVLLGLLACALLGCLAWIAYASWSVSPRLTIAGAGLLSLFLAHGAWQTFRTPAKGRRRGHAALATAGFTLAAMTALFLLLYTAGCDCL</sequence>